<comment type="caution">
    <text evidence="4">The sequence shown here is derived from an EMBL/GenBank/DDBJ whole genome shotgun (WGS) entry which is preliminary data.</text>
</comment>
<sequence length="121" mass="13224">MEIVDYLIPNETQFNVLFPGERIEDVLKRYLNKFIITLGSEGAVFNNGEAIQEVPAVEVAEIFDTTWAGDAFNGALAFSLASGEMLIERVCFANLVGSLSITKKGSQAGMSTLEMMEAHET</sequence>
<name>A0A839A5A4_9LACT</name>
<dbReference type="InterPro" id="IPR029056">
    <property type="entry name" value="Ribokinase-like"/>
</dbReference>
<dbReference type="Gene3D" id="3.40.1190.20">
    <property type="match status" value="1"/>
</dbReference>
<protein>
    <recommendedName>
        <fullName evidence="3">Carbohydrate kinase PfkB domain-containing protein</fullName>
    </recommendedName>
</protein>
<evidence type="ECO:0000313" key="4">
    <source>
        <dbReference type="EMBL" id="MBA5729172.1"/>
    </source>
</evidence>
<dbReference type="Pfam" id="PF00294">
    <property type="entry name" value="PfkB"/>
    <property type="match status" value="1"/>
</dbReference>
<evidence type="ECO:0000259" key="3">
    <source>
        <dbReference type="Pfam" id="PF00294"/>
    </source>
</evidence>
<dbReference type="PANTHER" id="PTHR10584:SF166">
    <property type="entry name" value="RIBOKINASE"/>
    <property type="match status" value="1"/>
</dbReference>
<organism evidence="4 5">
    <name type="scientific">Ruoffia halotolerans</name>
    <dbReference type="NCBI Taxonomy" id="2748684"/>
    <lineage>
        <taxon>Bacteria</taxon>
        <taxon>Bacillati</taxon>
        <taxon>Bacillota</taxon>
        <taxon>Bacilli</taxon>
        <taxon>Lactobacillales</taxon>
        <taxon>Aerococcaceae</taxon>
        <taxon>Ruoffia</taxon>
    </lineage>
</organism>
<dbReference type="GO" id="GO:0016301">
    <property type="term" value="F:kinase activity"/>
    <property type="evidence" value="ECO:0007669"/>
    <property type="project" value="UniProtKB-KW"/>
</dbReference>
<keyword evidence="5" id="KW-1185">Reference proteome</keyword>
<dbReference type="InterPro" id="IPR011611">
    <property type="entry name" value="PfkB_dom"/>
</dbReference>
<gene>
    <name evidence="4" type="ORF">HW423_05170</name>
</gene>
<dbReference type="GO" id="GO:0005829">
    <property type="term" value="C:cytosol"/>
    <property type="evidence" value="ECO:0007669"/>
    <property type="project" value="TreeGrafter"/>
</dbReference>
<keyword evidence="1" id="KW-0808">Transferase</keyword>
<accession>A0A839A5A4</accession>
<feature type="domain" description="Carbohydrate kinase PfkB" evidence="3">
    <location>
        <begin position="2"/>
        <end position="112"/>
    </location>
</feature>
<dbReference type="Proteomes" id="UP000571018">
    <property type="component" value="Unassembled WGS sequence"/>
</dbReference>
<dbReference type="AlphaFoldDB" id="A0A839A5A4"/>
<evidence type="ECO:0000313" key="5">
    <source>
        <dbReference type="Proteomes" id="UP000571018"/>
    </source>
</evidence>
<evidence type="ECO:0000256" key="1">
    <source>
        <dbReference type="ARBA" id="ARBA00022679"/>
    </source>
</evidence>
<dbReference type="PANTHER" id="PTHR10584">
    <property type="entry name" value="SUGAR KINASE"/>
    <property type="match status" value="1"/>
</dbReference>
<dbReference type="EMBL" id="JACAOA010000010">
    <property type="protein sequence ID" value="MBA5729172.1"/>
    <property type="molecule type" value="Genomic_DNA"/>
</dbReference>
<dbReference type="SUPFAM" id="SSF53613">
    <property type="entry name" value="Ribokinase-like"/>
    <property type="match status" value="1"/>
</dbReference>
<keyword evidence="2" id="KW-0418">Kinase</keyword>
<evidence type="ECO:0000256" key="2">
    <source>
        <dbReference type="ARBA" id="ARBA00022777"/>
    </source>
</evidence>
<reference evidence="4 5" key="1">
    <citation type="submission" date="2020-06" db="EMBL/GenBank/DDBJ databases">
        <title>Reclassification of Facklamia ignava, Facklamia soureckii and Facklami tabacinasalis as Falseniella iganva gen. nov., comb. nov., Hutsoniella ignava gen. nov., comb. nov., and Ruoffia tabacinasalis gen. nov., comb. nov and description of Ruoffia haltotolerans sp. nov., isolated from hypersaline Inland Sea of Qatar.</title>
        <authorList>
            <person name="Fotedar R."/>
            <person name="Sankaranarayanan K."/>
            <person name="Lawson P."/>
            <person name="Caldwell M."/>
            <person name="Zeyara A."/>
            <person name="Al Malki A."/>
            <person name="Ali M."/>
        </authorList>
    </citation>
    <scope>NUCLEOTIDE SEQUENCE [LARGE SCALE GENOMIC DNA]</scope>
    <source>
        <strain evidence="4 5">INB8</strain>
    </source>
</reference>
<proteinExistence type="predicted"/>